<keyword evidence="12" id="KW-1185">Reference proteome</keyword>
<keyword evidence="7 10" id="KW-0472">Membrane</keyword>
<dbReference type="GO" id="GO:0007165">
    <property type="term" value="P:signal transduction"/>
    <property type="evidence" value="ECO:0007669"/>
    <property type="project" value="UniProtKB-KW"/>
</dbReference>
<feature type="transmembrane region" description="Helical" evidence="10">
    <location>
        <begin position="122"/>
        <end position="144"/>
    </location>
</feature>
<evidence type="ECO:0000256" key="10">
    <source>
        <dbReference type="SAM" id="Phobius"/>
    </source>
</evidence>
<keyword evidence="9" id="KW-0807">Transducer</keyword>
<gene>
    <name evidence="11" type="ORF">V1478_001464</name>
</gene>
<evidence type="ECO:0000256" key="7">
    <source>
        <dbReference type="ARBA" id="ARBA00023136"/>
    </source>
</evidence>
<feature type="transmembrane region" description="Helical" evidence="10">
    <location>
        <begin position="51"/>
        <end position="70"/>
    </location>
</feature>
<dbReference type="GO" id="GO:0005886">
    <property type="term" value="C:plasma membrane"/>
    <property type="evidence" value="ECO:0007669"/>
    <property type="project" value="UniProtKB-SubCell"/>
</dbReference>
<keyword evidence="4 10" id="KW-0812">Transmembrane</keyword>
<evidence type="ECO:0000256" key="4">
    <source>
        <dbReference type="ARBA" id="ARBA00022692"/>
    </source>
</evidence>
<keyword evidence="8" id="KW-0675">Receptor</keyword>
<accession>A0ABD2C1I6</accession>
<keyword evidence="6 10" id="KW-1133">Transmembrane helix</keyword>
<evidence type="ECO:0000256" key="2">
    <source>
        <dbReference type="ARBA" id="ARBA00022475"/>
    </source>
</evidence>
<keyword evidence="2" id="KW-1003">Cell membrane</keyword>
<dbReference type="Proteomes" id="UP001607302">
    <property type="component" value="Unassembled WGS sequence"/>
</dbReference>
<evidence type="ECO:0000256" key="1">
    <source>
        <dbReference type="ARBA" id="ARBA00004651"/>
    </source>
</evidence>
<sequence>MDTFDHPYYKVNKHLLTLIGQWPLQKSKDSIFRRYYRQVALLYTTEGNIDILLEYIPFISCFLMIAARLYTYEFQRIKTDSQVSLDHERRKIVLYDVLDSIKNHKKVLEFAELLESCFSLPFLMQFFTGLVCSSVSMFQTLILLDKKTEALRFFTFSCGQLVHFLSLCYPGQRMIDYSTEIRTKA</sequence>
<evidence type="ECO:0000256" key="6">
    <source>
        <dbReference type="ARBA" id="ARBA00022989"/>
    </source>
</evidence>
<reference evidence="11 12" key="1">
    <citation type="journal article" date="2024" name="Ann. Entomol. Soc. Am.">
        <title>Genomic analyses of the southern and eastern yellowjacket wasps (Hymenoptera: Vespidae) reveal evolutionary signatures of social life.</title>
        <authorList>
            <person name="Catto M.A."/>
            <person name="Caine P.B."/>
            <person name="Orr S.E."/>
            <person name="Hunt B.G."/>
            <person name="Goodisman M.A.D."/>
        </authorList>
    </citation>
    <scope>NUCLEOTIDE SEQUENCE [LARGE SCALE GENOMIC DNA]</scope>
    <source>
        <strain evidence="11">233</strain>
        <tissue evidence="11">Head and thorax</tissue>
    </source>
</reference>
<comment type="subcellular location">
    <subcellularLocation>
        <location evidence="1">Cell membrane</location>
        <topology evidence="1">Multi-pass membrane protein</topology>
    </subcellularLocation>
</comment>
<dbReference type="AlphaFoldDB" id="A0ABD2C1I6"/>
<dbReference type="EMBL" id="JAUDFV010000025">
    <property type="protein sequence ID" value="KAL2738898.1"/>
    <property type="molecule type" value="Genomic_DNA"/>
</dbReference>
<dbReference type="PANTHER" id="PTHR21137:SF35">
    <property type="entry name" value="ODORANT RECEPTOR 19A-RELATED"/>
    <property type="match status" value="1"/>
</dbReference>
<comment type="caution">
    <text evidence="11">The sequence shown here is derived from an EMBL/GenBank/DDBJ whole genome shotgun (WGS) entry which is preliminary data.</text>
</comment>
<proteinExistence type="predicted"/>
<evidence type="ECO:0000313" key="11">
    <source>
        <dbReference type="EMBL" id="KAL2738898.1"/>
    </source>
</evidence>
<evidence type="ECO:0000256" key="8">
    <source>
        <dbReference type="ARBA" id="ARBA00023170"/>
    </source>
</evidence>
<evidence type="ECO:0000313" key="12">
    <source>
        <dbReference type="Proteomes" id="UP001607302"/>
    </source>
</evidence>
<protein>
    <submittedName>
        <fullName evidence="11">Odorant receptor 67c-like</fullName>
    </submittedName>
</protein>
<dbReference type="PANTHER" id="PTHR21137">
    <property type="entry name" value="ODORANT RECEPTOR"/>
    <property type="match status" value="1"/>
</dbReference>
<dbReference type="InterPro" id="IPR004117">
    <property type="entry name" value="7tm6_olfct_rcpt"/>
</dbReference>
<evidence type="ECO:0000256" key="9">
    <source>
        <dbReference type="ARBA" id="ARBA00023224"/>
    </source>
</evidence>
<keyword evidence="3" id="KW-0716">Sensory transduction</keyword>
<keyword evidence="5" id="KW-0552">Olfaction</keyword>
<evidence type="ECO:0000256" key="5">
    <source>
        <dbReference type="ARBA" id="ARBA00022725"/>
    </source>
</evidence>
<evidence type="ECO:0000256" key="3">
    <source>
        <dbReference type="ARBA" id="ARBA00022606"/>
    </source>
</evidence>
<dbReference type="GO" id="GO:0007608">
    <property type="term" value="P:sensory perception of smell"/>
    <property type="evidence" value="ECO:0007669"/>
    <property type="project" value="UniProtKB-KW"/>
</dbReference>
<dbReference type="Pfam" id="PF02949">
    <property type="entry name" value="7tm_6"/>
    <property type="match status" value="1"/>
</dbReference>
<name>A0ABD2C1I6_VESSQ</name>
<organism evidence="11 12">
    <name type="scientific">Vespula squamosa</name>
    <name type="common">Southern yellow jacket</name>
    <name type="synonym">Wasp</name>
    <dbReference type="NCBI Taxonomy" id="30214"/>
    <lineage>
        <taxon>Eukaryota</taxon>
        <taxon>Metazoa</taxon>
        <taxon>Ecdysozoa</taxon>
        <taxon>Arthropoda</taxon>
        <taxon>Hexapoda</taxon>
        <taxon>Insecta</taxon>
        <taxon>Pterygota</taxon>
        <taxon>Neoptera</taxon>
        <taxon>Endopterygota</taxon>
        <taxon>Hymenoptera</taxon>
        <taxon>Apocrita</taxon>
        <taxon>Aculeata</taxon>
        <taxon>Vespoidea</taxon>
        <taxon>Vespidae</taxon>
        <taxon>Vespinae</taxon>
        <taxon>Vespula</taxon>
    </lineage>
</organism>